<keyword evidence="4" id="KW-1185">Reference proteome</keyword>
<dbReference type="InterPro" id="IPR000073">
    <property type="entry name" value="AB_hydrolase_1"/>
</dbReference>
<dbReference type="AlphaFoldDB" id="A0A9E6XV37"/>
<name>A0A9E6XV37_9ACTN</name>
<gene>
    <name evidence="3" type="primary">bpoC_1</name>
    <name evidence="3" type="ORF">DSM104329_00703</name>
</gene>
<protein>
    <submittedName>
        <fullName evidence="3">Non-heme bromoperoxidase BpoC</fullName>
        <ecNumber evidence="3">1.11.1.18</ecNumber>
    </submittedName>
</protein>
<sequence length="309" mass="32853">MLPGLMLRTVLPSLIAALALAAPSAAGAQAPTSVPVQTVAVNGATLGYRVLNPDAKGRPLVLICGYGFTMSEWDPSFVERLAQGRTVVLFDNRGIGTSSGPVKGLTIQTMADDTAGLIRALKLGRPDVLGWSMGGYVAQELALDSPRLVRRLILASTDPGSPRAKEPSSNVVATLTNPDLTPSDLLPVLFPSDQQAAGQAWLAAVGAQPNLTAADFNTPGDTMNEQELANAQRWYGRGQGTYARLPKLRARTLIGYGTQDVIVPPGNAKLLARRIPHRTLMRVPDAGHAFLFQQPAAKAAAFDRFLDRR</sequence>
<dbReference type="Gene3D" id="3.40.50.1820">
    <property type="entry name" value="alpha/beta hydrolase"/>
    <property type="match status" value="1"/>
</dbReference>
<dbReference type="Proteomes" id="UP001162834">
    <property type="component" value="Chromosome"/>
</dbReference>
<keyword evidence="1" id="KW-0732">Signal</keyword>
<reference evidence="3" key="1">
    <citation type="journal article" date="2022" name="Int. J. Syst. Evol. Microbiol.">
        <title>Pseudomonas aegrilactucae sp. nov. and Pseudomonas morbosilactucae sp. nov., pathogens causing bacterial rot of lettuce in Japan.</title>
        <authorList>
            <person name="Sawada H."/>
            <person name="Fujikawa T."/>
            <person name="Satou M."/>
        </authorList>
    </citation>
    <scope>NUCLEOTIDE SEQUENCE</scope>
    <source>
        <strain evidence="3">0166_1</strain>
    </source>
</reference>
<dbReference type="SUPFAM" id="SSF53474">
    <property type="entry name" value="alpha/beta-Hydrolases"/>
    <property type="match status" value="1"/>
</dbReference>
<feature type="signal peptide" evidence="1">
    <location>
        <begin position="1"/>
        <end position="28"/>
    </location>
</feature>
<dbReference type="EMBL" id="CP087164">
    <property type="protein sequence ID" value="UGS34327.1"/>
    <property type="molecule type" value="Genomic_DNA"/>
</dbReference>
<evidence type="ECO:0000313" key="3">
    <source>
        <dbReference type="EMBL" id="UGS34327.1"/>
    </source>
</evidence>
<dbReference type="InterPro" id="IPR029058">
    <property type="entry name" value="AB_hydrolase_fold"/>
</dbReference>
<accession>A0A9E6XV37</accession>
<dbReference type="InterPro" id="IPR050471">
    <property type="entry name" value="AB_hydrolase"/>
</dbReference>
<dbReference type="GO" id="GO:0019806">
    <property type="term" value="F:bromide peroxidase activity"/>
    <property type="evidence" value="ECO:0007669"/>
    <property type="project" value="UniProtKB-EC"/>
</dbReference>
<feature type="chain" id="PRO_5039513960" evidence="1">
    <location>
        <begin position="29"/>
        <end position="309"/>
    </location>
</feature>
<keyword evidence="3" id="KW-0560">Oxidoreductase</keyword>
<dbReference type="KEGG" id="sbae:DSM104329_00703"/>
<dbReference type="EC" id="1.11.1.18" evidence="3"/>
<dbReference type="PRINTS" id="PR00111">
    <property type="entry name" value="ABHYDROLASE"/>
</dbReference>
<evidence type="ECO:0000259" key="2">
    <source>
        <dbReference type="Pfam" id="PF12697"/>
    </source>
</evidence>
<dbReference type="PANTHER" id="PTHR43433:SF5">
    <property type="entry name" value="AB HYDROLASE-1 DOMAIN-CONTAINING PROTEIN"/>
    <property type="match status" value="1"/>
</dbReference>
<evidence type="ECO:0000313" key="4">
    <source>
        <dbReference type="Proteomes" id="UP001162834"/>
    </source>
</evidence>
<dbReference type="PANTHER" id="PTHR43433">
    <property type="entry name" value="HYDROLASE, ALPHA/BETA FOLD FAMILY PROTEIN"/>
    <property type="match status" value="1"/>
</dbReference>
<feature type="domain" description="AB hydrolase-1" evidence="2">
    <location>
        <begin position="60"/>
        <end position="299"/>
    </location>
</feature>
<keyword evidence="3" id="KW-0575">Peroxidase</keyword>
<evidence type="ECO:0000256" key="1">
    <source>
        <dbReference type="SAM" id="SignalP"/>
    </source>
</evidence>
<organism evidence="3 4">
    <name type="scientific">Capillimicrobium parvum</name>
    <dbReference type="NCBI Taxonomy" id="2884022"/>
    <lineage>
        <taxon>Bacteria</taxon>
        <taxon>Bacillati</taxon>
        <taxon>Actinomycetota</taxon>
        <taxon>Thermoleophilia</taxon>
        <taxon>Solirubrobacterales</taxon>
        <taxon>Capillimicrobiaceae</taxon>
        <taxon>Capillimicrobium</taxon>
    </lineage>
</organism>
<dbReference type="Pfam" id="PF12697">
    <property type="entry name" value="Abhydrolase_6"/>
    <property type="match status" value="1"/>
</dbReference>
<proteinExistence type="predicted"/>